<dbReference type="CDD" id="cd01421">
    <property type="entry name" value="IMPCH"/>
    <property type="match status" value="1"/>
</dbReference>
<feature type="non-terminal residue" evidence="6">
    <location>
        <position position="158"/>
    </location>
</feature>
<evidence type="ECO:0000259" key="5">
    <source>
        <dbReference type="PROSITE" id="PS51855"/>
    </source>
</evidence>
<evidence type="ECO:0000256" key="2">
    <source>
        <dbReference type="ARBA" id="ARBA00022755"/>
    </source>
</evidence>
<reference evidence="6" key="1">
    <citation type="journal article" date="2014" name="Front. Microbiol.">
        <title>High frequency of phylogenetically diverse reductive dehalogenase-homologous genes in deep subseafloor sedimentary metagenomes.</title>
        <authorList>
            <person name="Kawai M."/>
            <person name="Futagami T."/>
            <person name="Toyoda A."/>
            <person name="Takaki Y."/>
            <person name="Nishi S."/>
            <person name="Hori S."/>
            <person name="Arai W."/>
            <person name="Tsubouchi T."/>
            <person name="Morono Y."/>
            <person name="Uchiyama I."/>
            <person name="Ito T."/>
            <person name="Fujiyama A."/>
            <person name="Inagaki F."/>
            <person name="Takami H."/>
        </authorList>
    </citation>
    <scope>NUCLEOTIDE SEQUENCE</scope>
    <source>
        <strain evidence="6">Expedition CK06-06</strain>
    </source>
</reference>
<dbReference type="InterPro" id="IPR011607">
    <property type="entry name" value="MGS-like_dom"/>
</dbReference>
<dbReference type="PANTHER" id="PTHR11692">
    <property type="entry name" value="BIFUNCTIONAL PURINE BIOSYNTHESIS PROTEIN PURH"/>
    <property type="match status" value="1"/>
</dbReference>
<dbReference type="Pfam" id="PF02142">
    <property type="entry name" value="MGS"/>
    <property type="match status" value="1"/>
</dbReference>
<dbReference type="InterPro" id="IPR036914">
    <property type="entry name" value="MGS-like_dom_sf"/>
</dbReference>
<keyword evidence="1" id="KW-0808">Transferase</keyword>
<dbReference type="Gene3D" id="3.40.50.1380">
    <property type="entry name" value="Methylglyoxal synthase-like domain"/>
    <property type="match status" value="1"/>
</dbReference>
<organism evidence="6">
    <name type="scientific">marine sediment metagenome</name>
    <dbReference type="NCBI Taxonomy" id="412755"/>
    <lineage>
        <taxon>unclassified sequences</taxon>
        <taxon>metagenomes</taxon>
        <taxon>ecological metagenomes</taxon>
    </lineage>
</organism>
<dbReference type="GO" id="GO:0006189">
    <property type="term" value="P:'de novo' IMP biosynthetic process"/>
    <property type="evidence" value="ECO:0007669"/>
    <property type="project" value="TreeGrafter"/>
</dbReference>
<dbReference type="FunFam" id="3.40.50.1380:FF:000001">
    <property type="entry name" value="Bifunctional purine biosynthesis protein PurH"/>
    <property type="match status" value="1"/>
</dbReference>
<name>X0RJI2_9ZZZZ</name>
<evidence type="ECO:0000256" key="1">
    <source>
        <dbReference type="ARBA" id="ARBA00022679"/>
    </source>
</evidence>
<protein>
    <recommendedName>
        <fullName evidence="5">MGS-like domain-containing protein</fullName>
    </recommendedName>
</protein>
<keyword evidence="3" id="KW-0378">Hydrolase</keyword>
<evidence type="ECO:0000313" key="6">
    <source>
        <dbReference type="EMBL" id="GAF68979.1"/>
    </source>
</evidence>
<accession>X0RJI2</accession>
<dbReference type="PANTHER" id="PTHR11692:SF0">
    <property type="entry name" value="BIFUNCTIONAL PURINE BIOSYNTHESIS PROTEIN ATIC"/>
    <property type="match status" value="1"/>
</dbReference>
<evidence type="ECO:0000256" key="3">
    <source>
        <dbReference type="ARBA" id="ARBA00022801"/>
    </source>
</evidence>
<feature type="domain" description="MGS-like" evidence="5">
    <location>
        <begin position="1"/>
        <end position="143"/>
    </location>
</feature>
<dbReference type="GO" id="GO:0004643">
    <property type="term" value="F:phosphoribosylaminoimidazolecarboxamide formyltransferase activity"/>
    <property type="evidence" value="ECO:0007669"/>
    <property type="project" value="InterPro"/>
</dbReference>
<evidence type="ECO:0000256" key="4">
    <source>
        <dbReference type="ARBA" id="ARBA00023268"/>
    </source>
</evidence>
<dbReference type="GO" id="GO:0003937">
    <property type="term" value="F:IMP cyclohydrolase activity"/>
    <property type="evidence" value="ECO:0007669"/>
    <property type="project" value="InterPro"/>
</dbReference>
<dbReference type="EMBL" id="BARS01009024">
    <property type="protein sequence ID" value="GAF68979.1"/>
    <property type="molecule type" value="Genomic_DNA"/>
</dbReference>
<proteinExistence type="predicted"/>
<dbReference type="InterPro" id="IPR002695">
    <property type="entry name" value="PurH-like"/>
</dbReference>
<sequence length="158" mass="16547">MRALLSVYDKTGIVEFARVLEGAGAELVSTGGTLGALQDAGLKARQVSEITGSPEILDGRVKTLHPTIHGGLLARRGRAEHMAELEEQGIGPIDVVVNNLYPFVDTIGRAGATLEDALENIDIGGPTMIRSAAKNFPDVVIVVDPSDYGPVGEMIAGD</sequence>
<keyword evidence="4" id="KW-0511">Multifunctional enzyme</keyword>
<gene>
    <name evidence="6" type="ORF">S01H1_17075</name>
</gene>
<dbReference type="AlphaFoldDB" id="X0RJI2"/>
<dbReference type="GO" id="GO:0005829">
    <property type="term" value="C:cytosol"/>
    <property type="evidence" value="ECO:0007669"/>
    <property type="project" value="TreeGrafter"/>
</dbReference>
<dbReference type="SMART" id="SM00851">
    <property type="entry name" value="MGS"/>
    <property type="match status" value="1"/>
</dbReference>
<dbReference type="PROSITE" id="PS51855">
    <property type="entry name" value="MGS"/>
    <property type="match status" value="1"/>
</dbReference>
<keyword evidence="2" id="KW-0658">Purine biosynthesis</keyword>
<comment type="caution">
    <text evidence="6">The sequence shown here is derived from an EMBL/GenBank/DDBJ whole genome shotgun (WGS) entry which is preliminary data.</text>
</comment>
<dbReference type="SUPFAM" id="SSF52335">
    <property type="entry name" value="Methylglyoxal synthase-like"/>
    <property type="match status" value="1"/>
</dbReference>